<feature type="compositionally biased region" description="Polar residues" evidence="6">
    <location>
        <begin position="418"/>
        <end position="427"/>
    </location>
</feature>
<evidence type="ECO:0000256" key="5">
    <source>
        <dbReference type="ARBA" id="ARBA00023136"/>
    </source>
</evidence>
<feature type="compositionally biased region" description="Low complexity" evidence="6">
    <location>
        <begin position="378"/>
        <end position="392"/>
    </location>
</feature>
<dbReference type="EMBL" id="CP133548">
    <property type="protein sequence ID" value="WMS87541.1"/>
    <property type="molecule type" value="Genomic_DNA"/>
</dbReference>
<evidence type="ECO:0000313" key="8">
    <source>
        <dbReference type="EMBL" id="WMS87541.1"/>
    </source>
</evidence>
<dbReference type="Pfam" id="PF01594">
    <property type="entry name" value="AI-2E_transport"/>
    <property type="match status" value="1"/>
</dbReference>
<proteinExistence type="inferred from homology"/>
<feature type="transmembrane region" description="Helical" evidence="7">
    <location>
        <begin position="149"/>
        <end position="169"/>
    </location>
</feature>
<reference evidence="8 9" key="1">
    <citation type="submission" date="2023-08" db="EMBL/GenBank/DDBJ databases">
        <title>Pleionea litopenaei sp. nov., isolated from stomach of juvenile Litopenaeus vannamei.</title>
        <authorList>
            <person name="Rho A.M."/>
            <person name="Hwang C.Y."/>
        </authorList>
    </citation>
    <scope>NUCLEOTIDE SEQUENCE [LARGE SCALE GENOMIC DNA]</scope>
    <source>
        <strain evidence="8 9">HL-JVS1</strain>
    </source>
</reference>
<gene>
    <name evidence="8" type="ORF">Q9312_01130</name>
</gene>
<feature type="transmembrane region" description="Helical" evidence="7">
    <location>
        <begin position="306"/>
        <end position="335"/>
    </location>
</feature>
<dbReference type="InterPro" id="IPR002549">
    <property type="entry name" value="AI-2E-like"/>
</dbReference>
<dbReference type="KEGG" id="plei:Q9312_01130"/>
<keyword evidence="5 7" id="KW-0472">Membrane</keyword>
<dbReference type="PANTHER" id="PTHR21716">
    <property type="entry name" value="TRANSMEMBRANE PROTEIN"/>
    <property type="match status" value="1"/>
</dbReference>
<sequence>MADLKRWWWLGVILSISAFIYFLSPILTPFFLAATFAYLGDPLADWLEQRRFNRTMAVIVVFLVFTLVGFAAILMMVPLLKQQFELVAEKTPVAVEYFKTEVYPWLSSHLGSSSAGFELADIEKTIKEQLTGNAGLMASVMKSISSSSLALFAWLGNLVLIPVVTFYLLRDWDILVAKTSNLFPRHVEPVVKKLASECNEVLSAFVRGQLMVMLALGVIYAVGLYFVGLDLALLVGMIAGLASIVPYLGFIVGIIFAVVAALIQFGDPQVLIWIALVFAIGQMLEGMVLTPLLVGDKIGLHPVAVIFAVLAGGQLFGFLGVLLALPVAAIIMVLLRHGHDRYINSVLYGEVPGDLLAQIEVTDQEIDSERGDSEVLVGDSNLSENDSSSEENGSLEKSHSLEESRSSEKNSSLKKSDASNNDESSTR</sequence>
<evidence type="ECO:0000256" key="3">
    <source>
        <dbReference type="ARBA" id="ARBA00022692"/>
    </source>
</evidence>
<protein>
    <submittedName>
        <fullName evidence="8">AI-2E family transporter</fullName>
    </submittedName>
</protein>
<evidence type="ECO:0000256" key="4">
    <source>
        <dbReference type="ARBA" id="ARBA00022989"/>
    </source>
</evidence>
<feature type="transmembrane region" description="Helical" evidence="7">
    <location>
        <begin position="270"/>
        <end position="294"/>
    </location>
</feature>
<evidence type="ECO:0000256" key="1">
    <source>
        <dbReference type="ARBA" id="ARBA00004141"/>
    </source>
</evidence>
<feature type="compositionally biased region" description="Basic and acidic residues" evidence="6">
    <location>
        <begin position="394"/>
        <end position="408"/>
    </location>
</feature>
<evidence type="ECO:0000256" key="7">
    <source>
        <dbReference type="SAM" id="Phobius"/>
    </source>
</evidence>
<accession>A0AA51RTW4</accession>
<comment type="subcellular location">
    <subcellularLocation>
        <location evidence="1">Membrane</location>
        <topology evidence="1">Multi-pass membrane protein</topology>
    </subcellularLocation>
</comment>
<feature type="transmembrane region" description="Helical" evidence="7">
    <location>
        <begin position="7"/>
        <end position="24"/>
    </location>
</feature>
<dbReference type="GO" id="GO:0055085">
    <property type="term" value="P:transmembrane transport"/>
    <property type="evidence" value="ECO:0007669"/>
    <property type="project" value="TreeGrafter"/>
</dbReference>
<evidence type="ECO:0000256" key="6">
    <source>
        <dbReference type="SAM" id="MobiDB-lite"/>
    </source>
</evidence>
<evidence type="ECO:0000313" key="9">
    <source>
        <dbReference type="Proteomes" id="UP001239782"/>
    </source>
</evidence>
<keyword evidence="4 7" id="KW-1133">Transmembrane helix</keyword>
<dbReference type="AlphaFoldDB" id="A0AA51RTW4"/>
<name>A0AA51RTW4_9GAMM</name>
<feature type="transmembrane region" description="Helical" evidence="7">
    <location>
        <begin position="59"/>
        <end position="80"/>
    </location>
</feature>
<organism evidence="8 9">
    <name type="scientific">Pleionea litopenaei</name>
    <dbReference type="NCBI Taxonomy" id="3070815"/>
    <lineage>
        <taxon>Bacteria</taxon>
        <taxon>Pseudomonadati</taxon>
        <taxon>Pseudomonadota</taxon>
        <taxon>Gammaproteobacteria</taxon>
        <taxon>Oceanospirillales</taxon>
        <taxon>Pleioneaceae</taxon>
        <taxon>Pleionea</taxon>
    </lineage>
</organism>
<evidence type="ECO:0000256" key="2">
    <source>
        <dbReference type="ARBA" id="ARBA00009773"/>
    </source>
</evidence>
<comment type="similarity">
    <text evidence="2">Belongs to the autoinducer-2 exporter (AI-2E) (TC 2.A.86) family.</text>
</comment>
<feature type="region of interest" description="Disordered" evidence="6">
    <location>
        <begin position="367"/>
        <end position="427"/>
    </location>
</feature>
<keyword evidence="9" id="KW-1185">Reference proteome</keyword>
<keyword evidence="3 7" id="KW-0812">Transmembrane</keyword>
<feature type="transmembrane region" description="Helical" evidence="7">
    <location>
        <begin position="212"/>
        <end position="238"/>
    </location>
</feature>
<dbReference type="GO" id="GO:0016020">
    <property type="term" value="C:membrane"/>
    <property type="evidence" value="ECO:0007669"/>
    <property type="project" value="UniProtKB-SubCell"/>
</dbReference>
<dbReference type="RefSeq" id="WP_309202681.1">
    <property type="nucleotide sequence ID" value="NZ_CP133548.1"/>
</dbReference>
<dbReference type="PANTHER" id="PTHR21716:SF64">
    <property type="entry name" value="AI-2 TRANSPORT PROTEIN TQSA"/>
    <property type="match status" value="1"/>
</dbReference>
<feature type="transmembrane region" description="Helical" evidence="7">
    <location>
        <begin position="244"/>
        <end position="263"/>
    </location>
</feature>
<dbReference type="Proteomes" id="UP001239782">
    <property type="component" value="Chromosome"/>
</dbReference>